<dbReference type="CDD" id="cd04301">
    <property type="entry name" value="NAT_SF"/>
    <property type="match status" value="1"/>
</dbReference>
<dbReference type="Proteomes" id="UP000076154">
    <property type="component" value="Unassembled WGS sequence"/>
</dbReference>
<dbReference type="InterPro" id="IPR000182">
    <property type="entry name" value="GNAT_dom"/>
</dbReference>
<dbReference type="STRING" id="39966.A0A369JBK2"/>
<dbReference type="SUPFAM" id="SSF55729">
    <property type="entry name" value="Acyl-CoA N-acyltransferases (Nat)"/>
    <property type="match status" value="1"/>
</dbReference>
<dbReference type="GO" id="GO:0008080">
    <property type="term" value="F:N-acetyltransferase activity"/>
    <property type="evidence" value="ECO:0007669"/>
    <property type="project" value="InterPro"/>
</dbReference>
<sequence length="253" mass="28189">MTSAKNGVRIRSFRKADSKHVQDLFMEAMAYGPGSPLRSALRDHISEPTSYLTYALALTGGAIAACAPRHKAFGAVLSISAAGWFFAYRRLLWNSFINYFDMSLKDDLADIATHYKIKPVHPGSDELEPSGPSGFWVIESDLPNNRGSEIVGCVGLDCQYKDGVIRGELRRMNVSPRHRRMGIAALLIETLIGHARKHHLQTVWLGTTGHQKPAISMYEKFGWVESSRQLIREGPVSLVMLEYRLDLAYPGTL</sequence>
<keyword evidence="4" id="KW-1185">Reference proteome</keyword>
<dbReference type="InterPro" id="IPR016181">
    <property type="entry name" value="Acyl_CoA_acyltransferase"/>
</dbReference>
<protein>
    <submittedName>
        <fullName evidence="3">N-acetylaspartate synthetase</fullName>
    </submittedName>
</protein>
<reference evidence="3" key="1">
    <citation type="submission" date="2018-04" db="EMBL/GenBank/DDBJ databases">
        <title>Whole genome sequencing of Hypsizygus marmoreus.</title>
        <authorList>
            <person name="Choi I.-G."/>
            <person name="Min B."/>
            <person name="Kim J.-G."/>
            <person name="Kim S."/>
            <person name="Oh Y.-L."/>
            <person name="Kong W.-S."/>
            <person name="Park H."/>
            <person name="Jeong J."/>
            <person name="Song E.-S."/>
        </authorList>
    </citation>
    <scope>NUCLEOTIDE SEQUENCE [LARGE SCALE GENOMIC DNA]</scope>
    <source>
        <strain evidence="3">51987-8</strain>
    </source>
</reference>
<gene>
    <name evidence="3" type="primary">nat8l</name>
    <name evidence="3" type="ORF">Hypma_013603</name>
</gene>
<accession>A0A369JBK2</accession>
<organism evidence="3 4">
    <name type="scientific">Hypsizygus marmoreus</name>
    <name type="common">White beech mushroom</name>
    <name type="synonym">Agaricus marmoreus</name>
    <dbReference type="NCBI Taxonomy" id="39966"/>
    <lineage>
        <taxon>Eukaryota</taxon>
        <taxon>Fungi</taxon>
        <taxon>Dikarya</taxon>
        <taxon>Basidiomycota</taxon>
        <taxon>Agaricomycotina</taxon>
        <taxon>Agaricomycetes</taxon>
        <taxon>Agaricomycetidae</taxon>
        <taxon>Agaricales</taxon>
        <taxon>Tricholomatineae</taxon>
        <taxon>Lyophyllaceae</taxon>
        <taxon>Hypsizygus</taxon>
    </lineage>
</organism>
<dbReference type="OrthoDB" id="41532at2759"/>
<evidence type="ECO:0000313" key="3">
    <source>
        <dbReference type="EMBL" id="RDB19499.1"/>
    </source>
</evidence>
<keyword evidence="1" id="KW-0808">Transferase</keyword>
<proteinExistence type="predicted"/>
<dbReference type="PANTHER" id="PTHR13947">
    <property type="entry name" value="GNAT FAMILY N-ACETYLTRANSFERASE"/>
    <property type="match status" value="1"/>
</dbReference>
<dbReference type="InParanoid" id="A0A369JBK2"/>
<dbReference type="PROSITE" id="PS51186">
    <property type="entry name" value="GNAT"/>
    <property type="match status" value="1"/>
</dbReference>
<dbReference type="EMBL" id="LUEZ02000080">
    <property type="protein sequence ID" value="RDB19499.1"/>
    <property type="molecule type" value="Genomic_DNA"/>
</dbReference>
<dbReference type="Pfam" id="PF00583">
    <property type="entry name" value="Acetyltransf_1"/>
    <property type="match status" value="1"/>
</dbReference>
<feature type="domain" description="N-acetyltransferase" evidence="2">
    <location>
        <begin position="95"/>
        <end position="248"/>
    </location>
</feature>
<evidence type="ECO:0000313" key="4">
    <source>
        <dbReference type="Proteomes" id="UP000076154"/>
    </source>
</evidence>
<dbReference type="PANTHER" id="PTHR13947:SF37">
    <property type="entry name" value="LD18367P"/>
    <property type="match status" value="1"/>
</dbReference>
<comment type="caution">
    <text evidence="3">The sequence shown here is derived from an EMBL/GenBank/DDBJ whole genome shotgun (WGS) entry which is preliminary data.</text>
</comment>
<dbReference type="InterPro" id="IPR050769">
    <property type="entry name" value="NAT_camello-type"/>
</dbReference>
<dbReference type="Gene3D" id="3.40.630.30">
    <property type="match status" value="1"/>
</dbReference>
<evidence type="ECO:0000259" key="2">
    <source>
        <dbReference type="PROSITE" id="PS51186"/>
    </source>
</evidence>
<dbReference type="AlphaFoldDB" id="A0A369JBK2"/>
<name>A0A369JBK2_HYPMA</name>
<evidence type="ECO:0000256" key="1">
    <source>
        <dbReference type="ARBA" id="ARBA00022679"/>
    </source>
</evidence>